<dbReference type="Proteomes" id="UP000235145">
    <property type="component" value="Unassembled WGS sequence"/>
</dbReference>
<sequence length="86" mass="9987">MKYPWNQMMSFKMFKRMSYHKRMRILLPQQLITSATSPLKISGDLKRNLHDIYDVDGGDDGDANSIKSNRESLGEDTPVWVPKVEK</sequence>
<organism evidence="2 3">
    <name type="scientific">Lactuca sativa</name>
    <name type="common">Garden lettuce</name>
    <dbReference type="NCBI Taxonomy" id="4236"/>
    <lineage>
        <taxon>Eukaryota</taxon>
        <taxon>Viridiplantae</taxon>
        <taxon>Streptophyta</taxon>
        <taxon>Embryophyta</taxon>
        <taxon>Tracheophyta</taxon>
        <taxon>Spermatophyta</taxon>
        <taxon>Magnoliopsida</taxon>
        <taxon>eudicotyledons</taxon>
        <taxon>Gunneridae</taxon>
        <taxon>Pentapetalae</taxon>
        <taxon>asterids</taxon>
        <taxon>campanulids</taxon>
        <taxon>Asterales</taxon>
        <taxon>Asteraceae</taxon>
        <taxon>Cichorioideae</taxon>
        <taxon>Cichorieae</taxon>
        <taxon>Lactucinae</taxon>
        <taxon>Lactuca</taxon>
    </lineage>
</organism>
<keyword evidence="3" id="KW-1185">Reference proteome</keyword>
<comment type="caution">
    <text evidence="2">The sequence shown here is derived from an EMBL/GenBank/DDBJ whole genome shotgun (WGS) entry which is preliminary data.</text>
</comment>
<dbReference type="EMBL" id="NBSK02000002">
    <property type="protein sequence ID" value="KAJ0223117.1"/>
    <property type="molecule type" value="Genomic_DNA"/>
</dbReference>
<gene>
    <name evidence="2" type="ORF">LSAT_V11C200090850</name>
</gene>
<accession>A0A9R1WAP0</accession>
<evidence type="ECO:0000313" key="2">
    <source>
        <dbReference type="EMBL" id="KAJ0223117.1"/>
    </source>
</evidence>
<proteinExistence type="predicted"/>
<evidence type="ECO:0000313" key="3">
    <source>
        <dbReference type="Proteomes" id="UP000235145"/>
    </source>
</evidence>
<reference evidence="2 3" key="1">
    <citation type="journal article" date="2017" name="Nat. Commun.">
        <title>Genome assembly with in vitro proximity ligation data and whole-genome triplication in lettuce.</title>
        <authorList>
            <person name="Reyes-Chin-Wo S."/>
            <person name="Wang Z."/>
            <person name="Yang X."/>
            <person name="Kozik A."/>
            <person name="Arikit S."/>
            <person name="Song C."/>
            <person name="Xia L."/>
            <person name="Froenicke L."/>
            <person name="Lavelle D.O."/>
            <person name="Truco M.J."/>
            <person name="Xia R."/>
            <person name="Zhu S."/>
            <person name="Xu C."/>
            <person name="Xu H."/>
            <person name="Xu X."/>
            <person name="Cox K."/>
            <person name="Korf I."/>
            <person name="Meyers B.C."/>
            <person name="Michelmore R.W."/>
        </authorList>
    </citation>
    <scope>NUCLEOTIDE SEQUENCE [LARGE SCALE GENOMIC DNA]</scope>
    <source>
        <strain evidence="3">cv. Salinas</strain>
        <tissue evidence="2">Seedlings</tissue>
    </source>
</reference>
<name>A0A9R1WAP0_LACSA</name>
<feature type="region of interest" description="Disordered" evidence="1">
    <location>
        <begin position="55"/>
        <end position="86"/>
    </location>
</feature>
<protein>
    <submittedName>
        <fullName evidence="2">Uncharacterized protein</fullName>
    </submittedName>
</protein>
<dbReference type="AlphaFoldDB" id="A0A9R1WAP0"/>
<evidence type="ECO:0000256" key="1">
    <source>
        <dbReference type="SAM" id="MobiDB-lite"/>
    </source>
</evidence>